<evidence type="ECO:0000256" key="1">
    <source>
        <dbReference type="SAM" id="Phobius"/>
    </source>
</evidence>
<evidence type="ECO:0000313" key="3">
    <source>
        <dbReference type="Proteomes" id="UP000054549"/>
    </source>
</evidence>
<dbReference type="HOGENOM" id="CLU_044614_1_1_1"/>
<feature type="transmembrane region" description="Helical" evidence="1">
    <location>
        <begin position="37"/>
        <end position="55"/>
    </location>
</feature>
<feature type="transmembrane region" description="Helical" evidence="1">
    <location>
        <begin position="156"/>
        <end position="177"/>
    </location>
</feature>
<keyword evidence="3" id="KW-1185">Reference proteome</keyword>
<keyword evidence="1" id="KW-0472">Membrane</keyword>
<accession>A0A0C2WUW6</accession>
<feature type="transmembrane region" description="Helical" evidence="1">
    <location>
        <begin position="12"/>
        <end position="31"/>
    </location>
</feature>
<gene>
    <name evidence="2" type="ORF">M378DRAFT_914166</name>
</gene>
<organism evidence="2 3">
    <name type="scientific">Amanita muscaria (strain Koide BX008)</name>
    <dbReference type="NCBI Taxonomy" id="946122"/>
    <lineage>
        <taxon>Eukaryota</taxon>
        <taxon>Fungi</taxon>
        <taxon>Dikarya</taxon>
        <taxon>Basidiomycota</taxon>
        <taxon>Agaricomycotina</taxon>
        <taxon>Agaricomycetes</taxon>
        <taxon>Agaricomycetidae</taxon>
        <taxon>Agaricales</taxon>
        <taxon>Pluteineae</taxon>
        <taxon>Amanitaceae</taxon>
        <taxon>Amanita</taxon>
    </lineage>
</organism>
<feature type="transmembrane region" description="Helical" evidence="1">
    <location>
        <begin position="192"/>
        <end position="212"/>
    </location>
</feature>
<dbReference type="EMBL" id="KN818296">
    <property type="protein sequence ID" value="KIL60581.1"/>
    <property type="molecule type" value="Genomic_DNA"/>
</dbReference>
<dbReference type="Proteomes" id="UP000054549">
    <property type="component" value="Unassembled WGS sequence"/>
</dbReference>
<sequence length="244" mass="28240">MLWFWMKMITIFWHQIYSYGSMSIAYLWASTIIFSDGFNWSILIVIDSVLIYRCWTVFGNNWFIICFPLVLWGYCLLGAIGALYCDLAPSFQFEVWQTTQSATVCWQYFWTWGGIIFYVCNTMIGIYTTSAMVYKIRHAAKNRNSTNRLLHGTRRILTESGILYTVSSASNLGWRVIKLQLYDNEVAFDLQFLGQIVEPVIVFMPIIAFHLITIRVGEQRAGGQDSWVDSMSANIRSELLQVDT</sequence>
<feature type="transmembrane region" description="Helical" evidence="1">
    <location>
        <begin position="62"/>
        <end position="84"/>
    </location>
</feature>
<protein>
    <submittedName>
        <fullName evidence="2">Uncharacterized protein</fullName>
    </submittedName>
</protein>
<reference evidence="2 3" key="1">
    <citation type="submission" date="2014-04" db="EMBL/GenBank/DDBJ databases">
        <title>Evolutionary Origins and Diversification of the Mycorrhizal Mutualists.</title>
        <authorList>
            <consortium name="DOE Joint Genome Institute"/>
            <consortium name="Mycorrhizal Genomics Consortium"/>
            <person name="Kohler A."/>
            <person name="Kuo A."/>
            <person name="Nagy L.G."/>
            <person name="Floudas D."/>
            <person name="Copeland A."/>
            <person name="Barry K.W."/>
            <person name="Cichocki N."/>
            <person name="Veneault-Fourrey C."/>
            <person name="LaButti K."/>
            <person name="Lindquist E.A."/>
            <person name="Lipzen A."/>
            <person name="Lundell T."/>
            <person name="Morin E."/>
            <person name="Murat C."/>
            <person name="Riley R."/>
            <person name="Ohm R."/>
            <person name="Sun H."/>
            <person name="Tunlid A."/>
            <person name="Henrissat B."/>
            <person name="Grigoriev I.V."/>
            <person name="Hibbett D.S."/>
            <person name="Martin F."/>
        </authorList>
    </citation>
    <scope>NUCLEOTIDE SEQUENCE [LARGE SCALE GENOMIC DNA]</scope>
    <source>
        <strain evidence="2 3">Koide BX008</strain>
    </source>
</reference>
<dbReference type="OrthoDB" id="3357408at2759"/>
<keyword evidence="1" id="KW-1133">Transmembrane helix</keyword>
<feature type="transmembrane region" description="Helical" evidence="1">
    <location>
        <begin position="115"/>
        <end position="136"/>
    </location>
</feature>
<keyword evidence="1" id="KW-0812">Transmembrane</keyword>
<proteinExistence type="predicted"/>
<dbReference type="AlphaFoldDB" id="A0A0C2WUW6"/>
<evidence type="ECO:0000313" key="2">
    <source>
        <dbReference type="EMBL" id="KIL60581.1"/>
    </source>
</evidence>
<dbReference type="InParanoid" id="A0A0C2WUW6"/>
<name>A0A0C2WUW6_AMAMK</name>